<dbReference type="NCBIfam" id="TIGR01596">
    <property type="entry name" value="cas3_HD"/>
    <property type="match status" value="1"/>
</dbReference>
<keyword evidence="8" id="KW-0067">ATP-binding</keyword>
<dbReference type="SMART" id="SM00487">
    <property type="entry name" value="DEXDc"/>
    <property type="match status" value="1"/>
</dbReference>
<dbReference type="RefSeq" id="WP_190918776.1">
    <property type="nucleotide sequence ID" value="NZ_JACXIZ010000023.1"/>
</dbReference>
<dbReference type="Gene3D" id="3.40.50.300">
    <property type="entry name" value="P-loop containing nucleotide triphosphate hydrolases"/>
    <property type="match status" value="2"/>
</dbReference>
<dbReference type="SUPFAM" id="SSF109604">
    <property type="entry name" value="HD-domain/PDEase-like"/>
    <property type="match status" value="1"/>
</dbReference>
<comment type="similarity">
    <text evidence="1">In the N-terminal section; belongs to the CRISPR-associated nuclease Cas3-HD family.</text>
</comment>
<keyword evidence="6" id="KW-0378">Hydrolase</keyword>
<dbReference type="Gene3D" id="1.10.3210.30">
    <property type="match status" value="1"/>
</dbReference>
<evidence type="ECO:0000313" key="13">
    <source>
        <dbReference type="Proteomes" id="UP000621560"/>
    </source>
</evidence>
<evidence type="ECO:0000256" key="8">
    <source>
        <dbReference type="ARBA" id="ARBA00022840"/>
    </source>
</evidence>
<dbReference type="PROSITE" id="PS51643">
    <property type="entry name" value="HD_CAS3"/>
    <property type="match status" value="1"/>
</dbReference>
<dbReference type="GO" id="GO:0016787">
    <property type="term" value="F:hydrolase activity"/>
    <property type="evidence" value="ECO:0007669"/>
    <property type="project" value="UniProtKB-KW"/>
</dbReference>
<evidence type="ECO:0000256" key="3">
    <source>
        <dbReference type="ARBA" id="ARBA00022722"/>
    </source>
</evidence>
<keyword evidence="13" id="KW-1185">Reference proteome</keyword>
<dbReference type="AlphaFoldDB" id="A0A927BTA3"/>
<dbReference type="InterPro" id="IPR006474">
    <property type="entry name" value="Helicase_Cas3_CRISPR-ass_core"/>
</dbReference>
<evidence type="ECO:0000256" key="2">
    <source>
        <dbReference type="ARBA" id="ARBA00009046"/>
    </source>
</evidence>
<dbReference type="SUPFAM" id="SSF81301">
    <property type="entry name" value="Nucleotidyltransferase"/>
    <property type="match status" value="1"/>
</dbReference>
<dbReference type="SMART" id="SM00490">
    <property type="entry name" value="HELICc"/>
    <property type="match status" value="1"/>
</dbReference>
<dbReference type="InterPro" id="IPR043519">
    <property type="entry name" value="NT_sf"/>
</dbReference>
<comment type="caution">
    <text evidence="12">The sequence shown here is derived from an EMBL/GenBank/DDBJ whole genome shotgun (WGS) entry which is preliminary data.</text>
</comment>
<gene>
    <name evidence="12" type="primary">cas3</name>
    <name evidence="12" type="ORF">IDH44_14385</name>
</gene>
<dbReference type="NCBIfam" id="TIGR01587">
    <property type="entry name" value="cas3_core"/>
    <property type="match status" value="1"/>
</dbReference>
<evidence type="ECO:0000256" key="5">
    <source>
        <dbReference type="ARBA" id="ARBA00022741"/>
    </source>
</evidence>
<dbReference type="InterPro" id="IPR006483">
    <property type="entry name" value="CRISPR-assoc_Cas3_HD"/>
</dbReference>
<dbReference type="GO" id="GO:0046872">
    <property type="term" value="F:metal ion binding"/>
    <property type="evidence" value="ECO:0007669"/>
    <property type="project" value="UniProtKB-KW"/>
</dbReference>
<dbReference type="GO" id="GO:0005524">
    <property type="term" value="F:ATP binding"/>
    <property type="evidence" value="ECO:0007669"/>
    <property type="project" value="UniProtKB-KW"/>
</dbReference>
<evidence type="ECO:0000256" key="9">
    <source>
        <dbReference type="ARBA" id="ARBA00023118"/>
    </source>
</evidence>
<dbReference type="InterPro" id="IPR001650">
    <property type="entry name" value="Helicase_C-like"/>
</dbReference>
<name>A0A927BTA3_9BACL</name>
<keyword evidence="5" id="KW-0547">Nucleotide-binding</keyword>
<dbReference type="Proteomes" id="UP000621560">
    <property type="component" value="Unassembled WGS sequence"/>
</dbReference>
<keyword evidence="7" id="KW-0347">Helicase</keyword>
<evidence type="ECO:0000256" key="1">
    <source>
        <dbReference type="ARBA" id="ARBA00006847"/>
    </source>
</evidence>
<dbReference type="Pfam" id="PF22590">
    <property type="entry name" value="Cas3-like_C_2"/>
    <property type="match status" value="1"/>
</dbReference>
<accession>A0A927BTA3</accession>
<evidence type="ECO:0000256" key="6">
    <source>
        <dbReference type="ARBA" id="ARBA00022801"/>
    </source>
</evidence>
<feature type="domain" description="HD Cas3-type" evidence="11">
    <location>
        <begin position="105"/>
        <end position="270"/>
    </location>
</feature>
<evidence type="ECO:0000259" key="11">
    <source>
        <dbReference type="PROSITE" id="PS51643"/>
    </source>
</evidence>
<dbReference type="GO" id="GO:0004518">
    <property type="term" value="F:nuclease activity"/>
    <property type="evidence" value="ECO:0007669"/>
    <property type="project" value="UniProtKB-KW"/>
</dbReference>
<dbReference type="CDD" id="cd17930">
    <property type="entry name" value="DEXHc_cas3"/>
    <property type="match status" value="1"/>
</dbReference>
<comment type="similarity">
    <text evidence="2">In the central section; belongs to the CRISPR-associated helicase Cas3 family.</text>
</comment>
<dbReference type="InterPro" id="IPR011545">
    <property type="entry name" value="DEAD/DEAH_box_helicase_dom"/>
</dbReference>
<dbReference type="GO" id="GO:0051607">
    <property type="term" value="P:defense response to virus"/>
    <property type="evidence" value="ECO:0007669"/>
    <property type="project" value="UniProtKB-KW"/>
</dbReference>
<dbReference type="EMBL" id="JACXIZ010000023">
    <property type="protein sequence ID" value="MBD2846388.1"/>
    <property type="molecule type" value="Genomic_DNA"/>
</dbReference>
<dbReference type="SUPFAM" id="SSF52540">
    <property type="entry name" value="P-loop containing nucleoside triphosphate hydrolases"/>
    <property type="match status" value="1"/>
</dbReference>
<reference evidence="12" key="1">
    <citation type="submission" date="2020-09" db="EMBL/GenBank/DDBJ databases">
        <title>A novel bacterium of genus Paenibacillus, isolated from South China Sea.</title>
        <authorList>
            <person name="Huang H."/>
            <person name="Mo K."/>
            <person name="Hu Y."/>
        </authorList>
    </citation>
    <scope>NUCLEOTIDE SEQUENCE</scope>
    <source>
        <strain evidence="12">IB182496</strain>
    </source>
</reference>
<evidence type="ECO:0000259" key="10">
    <source>
        <dbReference type="PROSITE" id="PS51192"/>
    </source>
</evidence>
<evidence type="ECO:0000256" key="7">
    <source>
        <dbReference type="ARBA" id="ARBA00022806"/>
    </source>
</evidence>
<dbReference type="InterPro" id="IPR041633">
    <property type="entry name" value="Polbeta"/>
</dbReference>
<dbReference type="InterPro" id="IPR014001">
    <property type="entry name" value="Helicase_ATP-bd"/>
</dbReference>
<sequence>MSQLPESVFKRLYAVFLDEAALERVVLFGSRARGDHRDNSDIDLALYGKDIPLSIHTQLRDAAGLYKLDIVNMENLDNAELHHEIEADGQTLYTAYYAHRAESADKNQWQLLNSHLLEVGKRAAEFAAHFKAEKWGELAGRLHDAGKFSEAFQQRLNGSPVRVDHSTAGAQYVHKQWGGDSIAHIAAYVIAGHHAGLVDFGTAGSANERVLARRLVKEGLPSYRAALEQHMPRAAGDPMPLPLVPGFHAGMTLSMFIRMLFSCVIDADSLDAERYANRARAELRGRAASMSLLLERFEGHISDNFAAPEKRIDTVRSELLKACMARAEGEQGLYTLTLPTGSGKTLISLGFSLAHAVHWKLRRIIFVIPYTSIIEQNAKIYRDILGADQVLEHHSNIRHESSDDDWEQMDETRKIKKKLALATENWDLPVVVTTNVQFFESLFGNTRSRCRKLHNLANSVIVLDEAQMMNGQFFKPSLYALEELARNYGSTIVFSTATQPNLSSLFAGSGNQTRSSVASPLPIQELIGDVSPGRFECFQRVRPLMLGRQDDDALVNRLAGHRQAMCVVNTRQSARELYEKTLERIGDPTVVFHLSARMCAKHREHRLRRIRRRLFCKLPCVLISTQLIECGVDIDFPVVYRELAGLDSIVQAAGRCNRNGEGSIDESFVYVFERSTPNPNSWLRTSADIAKEVIGTYGEDSFSSAAIQAYFAKVYQYQSLGRSSEDKTDKHQIMAKLNDKAAYLEFPFETVARLFRLVDKTTKPVVIGYDAYALQQLERLRQTDRVFGILRSLQPYVVQLDPDEFKAFCKAGLVDEIREGVFALKHPDQWYLKDLGVRPFSKTLAEDE</sequence>
<feature type="domain" description="Helicase ATP-binding" evidence="10">
    <location>
        <begin position="325"/>
        <end position="517"/>
    </location>
</feature>
<dbReference type="CDD" id="cd05403">
    <property type="entry name" value="NT_KNTase_like"/>
    <property type="match status" value="1"/>
</dbReference>
<proteinExistence type="inferred from homology"/>
<keyword evidence="9" id="KW-0051">Antiviral defense</keyword>
<dbReference type="Pfam" id="PF00270">
    <property type="entry name" value="DEAD"/>
    <property type="match status" value="1"/>
</dbReference>
<dbReference type="InterPro" id="IPR027417">
    <property type="entry name" value="P-loop_NTPase"/>
</dbReference>
<organism evidence="12 13">
    <name type="scientific">Paenibacillus sabuli</name>
    <dbReference type="NCBI Taxonomy" id="2772509"/>
    <lineage>
        <taxon>Bacteria</taxon>
        <taxon>Bacillati</taxon>
        <taxon>Bacillota</taxon>
        <taxon>Bacilli</taxon>
        <taxon>Bacillales</taxon>
        <taxon>Paenibacillaceae</taxon>
        <taxon>Paenibacillus</taxon>
    </lineage>
</organism>
<evidence type="ECO:0000313" key="12">
    <source>
        <dbReference type="EMBL" id="MBD2846388.1"/>
    </source>
</evidence>
<dbReference type="GO" id="GO:0003676">
    <property type="term" value="F:nucleic acid binding"/>
    <property type="evidence" value="ECO:0007669"/>
    <property type="project" value="InterPro"/>
</dbReference>
<dbReference type="PROSITE" id="PS51192">
    <property type="entry name" value="HELICASE_ATP_BIND_1"/>
    <property type="match status" value="1"/>
</dbReference>
<dbReference type="GO" id="GO:0004386">
    <property type="term" value="F:helicase activity"/>
    <property type="evidence" value="ECO:0007669"/>
    <property type="project" value="UniProtKB-KW"/>
</dbReference>
<dbReference type="CDD" id="cd09641">
    <property type="entry name" value="Cas3''_I"/>
    <property type="match status" value="1"/>
</dbReference>
<dbReference type="Pfam" id="PF18765">
    <property type="entry name" value="Polbeta"/>
    <property type="match status" value="1"/>
</dbReference>
<dbReference type="Gene3D" id="3.30.460.10">
    <property type="entry name" value="Beta Polymerase, domain 2"/>
    <property type="match status" value="1"/>
</dbReference>
<evidence type="ECO:0000256" key="4">
    <source>
        <dbReference type="ARBA" id="ARBA00022723"/>
    </source>
</evidence>
<dbReference type="InterPro" id="IPR038257">
    <property type="entry name" value="CRISPR-assoc_Cas3_HD_sf"/>
</dbReference>
<protein>
    <submittedName>
        <fullName evidence="12">CRISPR-associated helicase Cas3</fullName>
    </submittedName>
</protein>
<keyword evidence="3" id="KW-0540">Nuclease</keyword>
<dbReference type="InterPro" id="IPR054712">
    <property type="entry name" value="Cas3-like_dom"/>
</dbReference>
<keyword evidence="4" id="KW-0479">Metal-binding</keyword>